<sequence>MLLLYVAESVAQPIPRERELQREPDTRTRLRQGALPVSPEQRARFIERLRQFRMWKLTDRLKLSEEQSMRFFPRYNRYQDEYFAKAQELQSQLQTLRELEARKAPDSEIDKQIEKILNTRTEMSGLLSKYTKEFREVLSSQQMVELVLFERDFLDDMNRLLHRERADTTR</sequence>
<organism evidence="1 2">
    <name type="scientific">Candidatus Thermochlorobacter aerophilus</name>
    <dbReference type="NCBI Taxonomy" id="1868324"/>
    <lineage>
        <taxon>Bacteria</taxon>
        <taxon>Pseudomonadati</taxon>
        <taxon>Chlorobiota</taxon>
        <taxon>Chlorobiia</taxon>
        <taxon>Chlorobiales</taxon>
        <taxon>Candidatus Thermochlorobacteriaceae</taxon>
        <taxon>Candidatus Thermochlorobacter</taxon>
    </lineage>
</organism>
<dbReference type="AlphaFoldDB" id="A0A395LXK5"/>
<dbReference type="EMBL" id="PHFL01000067">
    <property type="protein sequence ID" value="RFM23295.1"/>
    <property type="molecule type" value="Genomic_DNA"/>
</dbReference>
<dbReference type="Proteomes" id="UP000266389">
    <property type="component" value="Unassembled WGS sequence"/>
</dbReference>
<dbReference type="Gene3D" id="1.20.120.1490">
    <property type="match status" value="1"/>
</dbReference>
<evidence type="ECO:0000313" key="2">
    <source>
        <dbReference type="Proteomes" id="UP000266389"/>
    </source>
</evidence>
<evidence type="ECO:0000313" key="1">
    <source>
        <dbReference type="EMBL" id="RFM23295.1"/>
    </source>
</evidence>
<evidence type="ECO:0008006" key="3">
    <source>
        <dbReference type="Google" id="ProtNLM"/>
    </source>
</evidence>
<protein>
    <recommendedName>
        <fullName evidence="3">Periplasmic heavy metal sensor</fullName>
    </recommendedName>
</protein>
<comment type="caution">
    <text evidence="1">The sequence shown here is derived from an EMBL/GenBank/DDBJ whole genome shotgun (WGS) entry which is preliminary data.</text>
</comment>
<proteinExistence type="predicted"/>
<gene>
    <name evidence="1" type="ORF">D0433_11535</name>
</gene>
<accession>A0A395LXK5</accession>
<name>A0A395LXK5_9BACT</name>
<reference evidence="1 2" key="1">
    <citation type="journal article" date="2011" name="ISME J.">
        <title>Community ecology of hot spring cyanobacterial mats: predominant populations and their functional potential.</title>
        <authorList>
            <person name="Klatt C.G."/>
            <person name="Wood J.M."/>
            <person name="Rusch D.B."/>
            <person name="Bateson M.M."/>
            <person name="Hamamura N."/>
            <person name="Heidelberg J.F."/>
            <person name="Grossman A.R."/>
            <person name="Bhaya D."/>
            <person name="Cohan F.M."/>
            <person name="Kuhl M."/>
            <person name="Bryant D.A."/>
            <person name="Ward D.M."/>
        </authorList>
    </citation>
    <scope>NUCLEOTIDE SEQUENCE [LARGE SCALE GENOMIC DNA]</scope>
    <source>
        <strain evidence="1">OS</strain>
    </source>
</reference>